<comment type="catalytic activity">
    <reaction evidence="7">
        <text>L-threonyl-[protein] + ATP = O-phospho-L-threonyl-[protein] + ADP + H(+)</text>
        <dbReference type="Rhea" id="RHEA:46608"/>
        <dbReference type="Rhea" id="RHEA-COMP:11060"/>
        <dbReference type="Rhea" id="RHEA-COMP:11605"/>
        <dbReference type="ChEBI" id="CHEBI:15378"/>
        <dbReference type="ChEBI" id="CHEBI:30013"/>
        <dbReference type="ChEBI" id="CHEBI:30616"/>
        <dbReference type="ChEBI" id="CHEBI:61977"/>
        <dbReference type="ChEBI" id="CHEBI:456216"/>
        <dbReference type="EC" id="2.7.11.1"/>
    </reaction>
</comment>
<gene>
    <name evidence="13" type="ORF">CM240_1133</name>
</gene>
<protein>
    <recommendedName>
        <fullName evidence="1">non-specific serine/threonine protein kinase</fullName>
        <ecNumber evidence="1">2.7.11.1</ecNumber>
    </recommendedName>
</protein>
<evidence type="ECO:0000256" key="4">
    <source>
        <dbReference type="ARBA" id="ARBA00022741"/>
    </source>
</evidence>
<dbReference type="AlphaFoldDB" id="W6S1W2"/>
<dbReference type="SUPFAM" id="SSF56112">
    <property type="entry name" value="Protein kinase-like (PK-like)"/>
    <property type="match status" value="1"/>
</dbReference>
<evidence type="ECO:0000256" key="1">
    <source>
        <dbReference type="ARBA" id="ARBA00012513"/>
    </source>
</evidence>
<evidence type="ECO:0000256" key="3">
    <source>
        <dbReference type="ARBA" id="ARBA00022679"/>
    </source>
</evidence>
<feature type="transmembrane region" description="Helical" evidence="11">
    <location>
        <begin position="274"/>
        <end position="298"/>
    </location>
</feature>
<evidence type="ECO:0000256" key="2">
    <source>
        <dbReference type="ARBA" id="ARBA00022527"/>
    </source>
</evidence>
<dbReference type="PROSITE" id="PS00108">
    <property type="entry name" value="PROTEIN_KINASE_ST"/>
    <property type="match status" value="1"/>
</dbReference>
<dbReference type="PATRIC" id="fig|1216932.3.peg.1123"/>
<reference evidence="13 14" key="1">
    <citation type="submission" date="2013-11" db="EMBL/GenBank/DDBJ databases">
        <title>Complete genome sequence of Clostridum sp. M2/40.</title>
        <authorList>
            <person name="Wibberg D."/>
            <person name="Puehler A."/>
            <person name="Schlueter A."/>
        </authorList>
    </citation>
    <scope>NUCLEOTIDE SEQUENCE [LARGE SCALE GENOMIC DNA]</scope>
    <source>
        <strain evidence="14">M2/40</strain>
    </source>
</reference>
<dbReference type="Gene3D" id="1.10.510.10">
    <property type="entry name" value="Transferase(Phosphotransferase) domain 1"/>
    <property type="match status" value="1"/>
</dbReference>
<keyword evidence="4 10" id="KW-0547">Nucleotide-binding</keyword>
<feature type="domain" description="Protein kinase" evidence="12">
    <location>
        <begin position="12"/>
        <end position="257"/>
    </location>
</feature>
<dbReference type="InterPro" id="IPR011990">
    <property type="entry name" value="TPR-like_helical_dom_sf"/>
</dbReference>
<evidence type="ECO:0000256" key="7">
    <source>
        <dbReference type="ARBA" id="ARBA00047899"/>
    </source>
</evidence>
<organism evidence="13 14">
    <name type="scientific">Clostridium bornimense</name>
    <dbReference type="NCBI Taxonomy" id="1216932"/>
    <lineage>
        <taxon>Bacteria</taxon>
        <taxon>Bacillati</taxon>
        <taxon>Bacillota</taxon>
        <taxon>Clostridia</taxon>
        <taxon>Eubacteriales</taxon>
        <taxon>Clostridiaceae</taxon>
        <taxon>Clostridium</taxon>
    </lineage>
</organism>
<dbReference type="PROSITE" id="PS00107">
    <property type="entry name" value="PROTEIN_KINASE_ATP"/>
    <property type="match status" value="1"/>
</dbReference>
<dbReference type="InterPro" id="IPR017441">
    <property type="entry name" value="Protein_kinase_ATP_BS"/>
</dbReference>
<dbReference type="InterPro" id="IPR008271">
    <property type="entry name" value="Ser/Thr_kinase_AS"/>
</dbReference>
<dbReference type="EC" id="2.7.11.1" evidence="1"/>
<evidence type="ECO:0000256" key="11">
    <source>
        <dbReference type="SAM" id="Phobius"/>
    </source>
</evidence>
<evidence type="ECO:0000259" key="12">
    <source>
        <dbReference type="PROSITE" id="PS50011"/>
    </source>
</evidence>
<dbReference type="PROSITE" id="PS50011">
    <property type="entry name" value="PROTEIN_KINASE_DOM"/>
    <property type="match status" value="1"/>
</dbReference>
<evidence type="ECO:0000313" key="13">
    <source>
        <dbReference type="EMBL" id="CDM68297.1"/>
    </source>
</evidence>
<keyword evidence="9" id="KW-0802">TPR repeat</keyword>
<keyword evidence="6 10" id="KW-0067">ATP-binding</keyword>
<keyword evidence="11" id="KW-0812">Transmembrane</keyword>
<comment type="catalytic activity">
    <reaction evidence="8">
        <text>L-seryl-[protein] + ATP = O-phospho-L-seryl-[protein] + ADP + H(+)</text>
        <dbReference type="Rhea" id="RHEA:17989"/>
        <dbReference type="Rhea" id="RHEA-COMP:9863"/>
        <dbReference type="Rhea" id="RHEA-COMP:11604"/>
        <dbReference type="ChEBI" id="CHEBI:15378"/>
        <dbReference type="ChEBI" id="CHEBI:29999"/>
        <dbReference type="ChEBI" id="CHEBI:30616"/>
        <dbReference type="ChEBI" id="CHEBI:83421"/>
        <dbReference type="ChEBI" id="CHEBI:456216"/>
        <dbReference type="EC" id="2.7.11.1"/>
    </reaction>
</comment>
<dbReference type="Pfam" id="PF00069">
    <property type="entry name" value="Pkinase"/>
    <property type="match status" value="1"/>
</dbReference>
<dbReference type="KEGG" id="clt:CM240_1133"/>
<keyword evidence="14" id="KW-1185">Reference proteome</keyword>
<dbReference type="InterPro" id="IPR011009">
    <property type="entry name" value="Kinase-like_dom_sf"/>
</dbReference>
<dbReference type="SMART" id="SM00220">
    <property type="entry name" value="S_TKc"/>
    <property type="match status" value="1"/>
</dbReference>
<proteinExistence type="predicted"/>
<dbReference type="CDD" id="cd14014">
    <property type="entry name" value="STKc_PknB_like"/>
    <property type="match status" value="1"/>
</dbReference>
<dbReference type="GO" id="GO:0005524">
    <property type="term" value="F:ATP binding"/>
    <property type="evidence" value="ECO:0007669"/>
    <property type="project" value="UniProtKB-UniRule"/>
</dbReference>
<dbReference type="Proteomes" id="UP000019426">
    <property type="component" value="Chromosome M2/40_rep1"/>
</dbReference>
<name>W6S1W2_9CLOT</name>
<dbReference type="STRING" id="1216932.CM240_1133"/>
<keyword evidence="2 13" id="KW-0723">Serine/threonine-protein kinase</keyword>
<dbReference type="PANTHER" id="PTHR24363:SF0">
    <property type="entry name" value="SERINE_THREONINE KINASE LIKE DOMAIN CONTAINING 1"/>
    <property type="match status" value="1"/>
</dbReference>
<accession>W6S1W2</accession>
<dbReference type="HOGENOM" id="CLU_027333_0_0_9"/>
<dbReference type="EMBL" id="HG917868">
    <property type="protein sequence ID" value="CDM68297.1"/>
    <property type="molecule type" value="Genomic_DNA"/>
</dbReference>
<dbReference type="Gene3D" id="1.25.40.10">
    <property type="entry name" value="Tetratricopeptide repeat domain"/>
    <property type="match status" value="1"/>
</dbReference>
<dbReference type="InterPro" id="IPR019734">
    <property type="entry name" value="TPR_rpt"/>
</dbReference>
<feature type="binding site" evidence="10">
    <location>
        <position position="41"/>
    </location>
    <ligand>
        <name>ATP</name>
        <dbReference type="ChEBI" id="CHEBI:30616"/>
    </ligand>
</feature>
<keyword evidence="11" id="KW-0472">Membrane</keyword>
<dbReference type="RefSeq" id="WP_051483716.1">
    <property type="nucleotide sequence ID" value="NZ_HG917868.1"/>
</dbReference>
<dbReference type="InterPro" id="IPR000719">
    <property type="entry name" value="Prot_kinase_dom"/>
</dbReference>
<evidence type="ECO:0000313" key="14">
    <source>
        <dbReference type="Proteomes" id="UP000019426"/>
    </source>
</evidence>
<keyword evidence="5 13" id="KW-0418">Kinase</keyword>
<dbReference type="PROSITE" id="PS50005">
    <property type="entry name" value="TPR"/>
    <property type="match status" value="1"/>
</dbReference>
<sequence>MNLIGKVLKDRYQIVLQLGKGGMSTVYLAKDLTLDSYWAIKRIDKRSSIDLEVFKKEVELLASLNHPDVPRIVDRIENSRYYFVCMDFIDGISLGKKVKVEGAQNEKDVVRWAKLLTDILEYLHDARENPIVYRDMKPDNIMLTQNGRVKLIDFGIAKECIRGEKESGPKVGTRGYAAPEQYKGGCLDERTDIYSLGITIFHLITGIQPTGSTDQVNSIREINPKISEGLEYIIKKCVKEDPVERYQNCRELREDLNKIDTLNKAYNKKINKKLIAFMIVCILFILSLVSVFIGNYGMKKNAIDSYYTALSNGIEYERNNNTDLAKEEYKKAIEYKPSELEPYLKLFYLLLPYDNNDYIDKTKYAIDTIKQYIDNEYSPIKDNGKLLYVISQKCIEVNDPIYSGYANDYIRIIKDSKEYKEGDISKSELKTLGIIALNKSRDIGTQDFQELNNALLELESYTSNATAISIEDKLNNYNTIINIYNTYPDKLENSYRKIFDLGSKAKEIIDMSSQGEELKFNSILTMYETVASNLYNWALCTEDIDSKREILNNTKLWFQYLDDLNDELSQGMILKKGNVYKALFDTYNIPEENNDIDEEVLGYINTAANIYEDGLSKYPSNFQIAMGLTQSYIDIEFAKSNSTKRNFTKIKEAYEKVLNIKGESKEISNSALSQFSALKKRMELLGIEG</sequence>
<dbReference type="GO" id="GO:0004674">
    <property type="term" value="F:protein serine/threonine kinase activity"/>
    <property type="evidence" value="ECO:0007669"/>
    <property type="project" value="UniProtKB-KW"/>
</dbReference>
<evidence type="ECO:0000256" key="6">
    <source>
        <dbReference type="ARBA" id="ARBA00022840"/>
    </source>
</evidence>
<feature type="repeat" description="TPR" evidence="9">
    <location>
        <begin position="306"/>
        <end position="339"/>
    </location>
</feature>
<keyword evidence="3" id="KW-0808">Transferase</keyword>
<dbReference type="Gene3D" id="3.30.200.20">
    <property type="entry name" value="Phosphorylase Kinase, domain 1"/>
    <property type="match status" value="1"/>
</dbReference>
<evidence type="ECO:0000256" key="9">
    <source>
        <dbReference type="PROSITE-ProRule" id="PRU00339"/>
    </source>
</evidence>
<evidence type="ECO:0000256" key="8">
    <source>
        <dbReference type="ARBA" id="ARBA00048679"/>
    </source>
</evidence>
<evidence type="ECO:0000256" key="10">
    <source>
        <dbReference type="PROSITE-ProRule" id="PRU10141"/>
    </source>
</evidence>
<evidence type="ECO:0000256" key="5">
    <source>
        <dbReference type="ARBA" id="ARBA00022777"/>
    </source>
</evidence>
<keyword evidence="11" id="KW-1133">Transmembrane helix</keyword>
<dbReference type="PANTHER" id="PTHR24363">
    <property type="entry name" value="SERINE/THREONINE PROTEIN KINASE"/>
    <property type="match status" value="1"/>
</dbReference>
<dbReference type="eggNOG" id="COG0515">
    <property type="taxonomic scope" value="Bacteria"/>
</dbReference>